<dbReference type="EMBL" id="GQ244473">
    <property type="protein sequence ID" value="ACS37127.1"/>
    <property type="molecule type" value="Genomic_DNA"/>
</dbReference>
<evidence type="ECO:0000256" key="2">
    <source>
        <dbReference type="ARBA" id="ARBA00009025"/>
    </source>
</evidence>
<dbReference type="GO" id="GO:0042773">
    <property type="term" value="P:ATP synthesis coupled electron transport"/>
    <property type="evidence" value="ECO:0007669"/>
    <property type="project" value="InterPro"/>
</dbReference>
<keyword evidence="14 16" id="KW-0472">Membrane</keyword>
<evidence type="ECO:0000256" key="6">
    <source>
        <dbReference type="ARBA" id="ARBA00022660"/>
    </source>
</evidence>
<evidence type="ECO:0000259" key="17">
    <source>
        <dbReference type="Pfam" id="PF00361"/>
    </source>
</evidence>
<evidence type="ECO:0000256" key="13">
    <source>
        <dbReference type="ARBA" id="ARBA00023128"/>
    </source>
</evidence>
<keyword evidence="5 16" id="KW-0813">Transport</keyword>
<feature type="transmembrane region" description="Helical" evidence="16">
    <location>
        <begin position="63"/>
        <end position="82"/>
    </location>
</feature>
<feature type="transmembrane region" description="Helical" evidence="16">
    <location>
        <begin position="94"/>
        <end position="112"/>
    </location>
</feature>
<dbReference type="GO" id="GO:0031966">
    <property type="term" value="C:mitochondrial membrane"/>
    <property type="evidence" value="ECO:0007669"/>
    <property type="project" value="UniProtKB-SubCell"/>
</dbReference>
<evidence type="ECO:0000256" key="3">
    <source>
        <dbReference type="ARBA" id="ARBA00012944"/>
    </source>
</evidence>
<dbReference type="InterPro" id="IPR003918">
    <property type="entry name" value="NADH_UbQ_OxRdtase"/>
</dbReference>
<feature type="transmembrane region" description="Helical" evidence="16">
    <location>
        <begin position="308"/>
        <end position="330"/>
    </location>
</feature>
<dbReference type="Pfam" id="PF00361">
    <property type="entry name" value="Proton_antipo_M"/>
    <property type="match status" value="1"/>
</dbReference>
<keyword evidence="13 16" id="KW-0496">Mitochondrion</keyword>
<protein>
    <recommendedName>
        <fullName evidence="4 16">NADH-ubiquinone oxidoreductase chain 4</fullName>
        <ecNumber evidence="3 16">7.1.1.2</ecNumber>
    </recommendedName>
</protein>
<dbReference type="InterPro" id="IPR001750">
    <property type="entry name" value="ND/Mrp_TM"/>
</dbReference>
<keyword evidence="11 16" id="KW-0520">NAD</keyword>
<dbReference type="PRINTS" id="PR01437">
    <property type="entry name" value="NUOXDRDTASE4"/>
</dbReference>
<evidence type="ECO:0000256" key="9">
    <source>
        <dbReference type="ARBA" id="ARBA00022982"/>
    </source>
</evidence>
<feature type="transmembrane region" description="Helical" evidence="16">
    <location>
        <begin position="118"/>
        <end position="137"/>
    </location>
</feature>
<keyword evidence="7 16" id="KW-0812">Transmembrane</keyword>
<sequence>MLKIIISTSMLIPMAWLVRAKWLWTTTMTHSLLISILSLTWFFSPSTTMEFSNKWMATDQLSTPLMILTCWLTPLMIIASRNHMSNNQPNQQRTYISMFIALQLSLILAFSSTELIQFYIMFETTLIPTLIIITRWGNQVERLNAGTYFLFYTLMGSLPLLIALLILHNNMGSLSMMNMQFLNQITTTNTNYIWWVACLIAFLVKMPLYGTHLWLPKAHVEAPIAGSMILAAVLLKLGGYGIMRVSMMLTPFTMETTYPFIILSLWGIIMTSTICLRQTDLKSLIAYSSVSHMALVIMATMIQTPWTMSGATTLMIAHGLTSSMLFCLANTNYERTHNRTMLLARGLQTILPLMAMWWLVANLTNMALPPSINLMGELTIISAMFNWSTLTIILTGSGVIITAIYSLHMFLTTQRGPTTKHMNHLLPSYTREHLLMTLHTMPMILLMFNPGLIWGLYS</sequence>
<evidence type="ECO:0000256" key="11">
    <source>
        <dbReference type="ARBA" id="ARBA00023027"/>
    </source>
</evidence>
<dbReference type="GO" id="GO:0008137">
    <property type="term" value="F:NADH dehydrogenase (ubiquinone) activity"/>
    <property type="evidence" value="ECO:0007669"/>
    <property type="project" value="UniProtKB-UniRule"/>
</dbReference>
<dbReference type="GO" id="GO:0003954">
    <property type="term" value="F:NADH dehydrogenase activity"/>
    <property type="evidence" value="ECO:0007669"/>
    <property type="project" value="TreeGrafter"/>
</dbReference>
<feature type="transmembrane region" description="Helical" evidence="16">
    <location>
        <begin position="222"/>
        <end position="243"/>
    </location>
</feature>
<evidence type="ECO:0000313" key="19">
    <source>
        <dbReference type="EMBL" id="ACS37127.1"/>
    </source>
</evidence>
<feature type="transmembrane region" description="Helical" evidence="16">
    <location>
        <begin position="342"/>
        <end position="360"/>
    </location>
</feature>
<comment type="function">
    <text evidence="16">Core subunit of the mitochondrial membrane respiratory chain NADH dehydrogenase (Complex I) which catalyzes electron transfer from NADH through the respiratory chain, using ubiquinone as an electron acceptor. Essential for the catalytic activity and assembly of complex I.</text>
</comment>
<keyword evidence="10 16" id="KW-1133">Transmembrane helix</keyword>
<accession>C9D8J4</accession>
<dbReference type="InterPro" id="IPR010227">
    <property type="entry name" value="NADH_Q_OxRdtase_chainM/4"/>
</dbReference>
<dbReference type="GO" id="GO:0048039">
    <property type="term" value="F:ubiquinone binding"/>
    <property type="evidence" value="ECO:0007669"/>
    <property type="project" value="TreeGrafter"/>
</dbReference>
<comment type="subcellular location">
    <subcellularLocation>
        <location evidence="1 16">Mitochondrion membrane</location>
        <topology evidence="1 16">Multi-pass membrane protein</topology>
    </subcellularLocation>
</comment>
<reference evidence="19" key="1">
    <citation type="journal article" date="2009" name="Mol. Phylogenet. Evol.">
        <title>A mitogenomic perspective on the phylogeny and biogeography of living caecilians (Amphibia: Gymnophiona).</title>
        <authorList>
            <person name="Zhang P."/>
            <person name="Wake M.H."/>
        </authorList>
    </citation>
    <scope>NUCLEOTIDE SEQUENCE</scope>
</reference>
<keyword evidence="9 16" id="KW-0249">Electron transport</keyword>
<feature type="transmembrane region" description="Helical" evidence="16">
    <location>
        <begin position="192"/>
        <end position="210"/>
    </location>
</feature>
<evidence type="ECO:0000256" key="10">
    <source>
        <dbReference type="ARBA" id="ARBA00022989"/>
    </source>
</evidence>
<evidence type="ECO:0000256" key="16">
    <source>
        <dbReference type="RuleBase" id="RU003297"/>
    </source>
</evidence>
<keyword evidence="6 16" id="KW-0679">Respiratory chain</keyword>
<comment type="similarity">
    <text evidence="2 16">Belongs to the complex I subunit 4 family.</text>
</comment>
<gene>
    <name evidence="19" type="primary">ND4</name>
</gene>
<feature type="transmembrane region" description="Helical" evidence="16">
    <location>
        <begin position="380"/>
        <end position="413"/>
    </location>
</feature>
<evidence type="ECO:0000256" key="12">
    <source>
        <dbReference type="ARBA" id="ARBA00023075"/>
    </source>
</evidence>
<dbReference type="GO" id="GO:0015990">
    <property type="term" value="P:electron transport coupled proton transport"/>
    <property type="evidence" value="ECO:0007669"/>
    <property type="project" value="TreeGrafter"/>
</dbReference>
<dbReference type="PANTHER" id="PTHR43507:SF20">
    <property type="entry name" value="NADH-UBIQUINONE OXIDOREDUCTASE CHAIN 4"/>
    <property type="match status" value="1"/>
</dbReference>
<evidence type="ECO:0000256" key="5">
    <source>
        <dbReference type="ARBA" id="ARBA00022448"/>
    </source>
</evidence>
<feature type="transmembrane region" description="Helical" evidence="16">
    <location>
        <begin position="149"/>
        <end position="172"/>
    </location>
</feature>
<keyword evidence="8" id="KW-1278">Translocase</keyword>
<dbReference type="AlphaFoldDB" id="C9D8J4"/>
<evidence type="ECO:0000256" key="4">
    <source>
        <dbReference type="ARBA" id="ARBA00021006"/>
    </source>
</evidence>
<evidence type="ECO:0000256" key="1">
    <source>
        <dbReference type="ARBA" id="ARBA00004225"/>
    </source>
</evidence>
<dbReference type="PANTHER" id="PTHR43507">
    <property type="entry name" value="NADH-UBIQUINONE OXIDOREDUCTASE CHAIN 4"/>
    <property type="match status" value="1"/>
</dbReference>
<dbReference type="NCBIfam" id="TIGR01972">
    <property type="entry name" value="NDH_I_M"/>
    <property type="match status" value="1"/>
</dbReference>
<feature type="domain" description="NADH:quinone oxidoreductase/Mrp antiporter transmembrane" evidence="17">
    <location>
        <begin position="112"/>
        <end position="398"/>
    </location>
</feature>
<dbReference type="InterPro" id="IPR000260">
    <property type="entry name" value="NADH4_N"/>
</dbReference>
<dbReference type="GeneID" id="14470124"/>
<organism evidence="19">
    <name type="scientific">Microcaecilia sp. PZ-2009</name>
    <dbReference type="NCBI Taxonomy" id="650642"/>
    <lineage>
        <taxon>Eukaryota</taxon>
        <taxon>Metazoa</taxon>
        <taxon>Chordata</taxon>
        <taxon>Craniata</taxon>
        <taxon>Vertebrata</taxon>
        <taxon>Euteleostomi</taxon>
        <taxon>Amphibia</taxon>
        <taxon>Gymnophiona</taxon>
        <taxon>Siphonopidae</taxon>
        <taxon>Microcaecilia</taxon>
    </lineage>
</organism>
<evidence type="ECO:0000256" key="14">
    <source>
        <dbReference type="ARBA" id="ARBA00023136"/>
    </source>
</evidence>
<evidence type="ECO:0000256" key="15">
    <source>
        <dbReference type="ARBA" id="ARBA00049551"/>
    </source>
</evidence>
<comment type="catalytic activity">
    <reaction evidence="15 16">
        <text>a ubiquinone + NADH + 5 H(+)(in) = a ubiquinol + NAD(+) + 4 H(+)(out)</text>
        <dbReference type="Rhea" id="RHEA:29091"/>
        <dbReference type="Rhea" id="RHEA-COMP:9565"/>
        <dbReference type="Rhea" id="RHEA-COMP:9566"/>
        <dbReference type="ChEBI" id="CHEBI:15378"/>
        <dbReference type="ChEBI" id="CHEBI:16389"/>
        <dbReference type="ChEBI" id="CHEBI:17976"/>
        <dbReference type="ChEBI" id="CHEBI:57540"/>
        <dbReference type="ChEBI" id="CHEBI:57945"/>
        <dbReference type="EC" id="7.1.1.2"/>
    </reaction>
</comment>
<evidence type="ECO:0000256" key="8">
    <source>
        <dbReference type="ARBA" id="ARBA00022967"/>
    </source>
</evidence>
<dbReference type="Pfam" id="PF01059">
    <property type="entry name" value="Oxidored_q5_N"/>
    <property type="match status" value="1"/>
</dbReference>
<name>C9D8J4_9AMPH</name>
<proteinExistence type="inferred from homology"/>
<dbReference type="EC" id="7.1.1.2" evidence="3 16"/>
<geneLocation type="mitochondrion" evidence="19"/>
<feature type="transmembrane region" description="Helical" evidence="16">
    <location>
        <begin position="258"/>
        <end position="277"/>
    </location>
</feature>
<evidence type="ECO:0000256" key="7">
    <source>
        <dbReference type="ARBA" id="ARBA00022692"/>
    </source>
</evidence>
<evidence type="ECO:0000259" key="18">
    <source>
        <dbReference type="Pfam" id="PF01059"/>
    </source>
</evidence>
<feature type="domain" description="NADH:ubiquinone oxidoreductase chain 4 N-terminal" evidence="18">
    <location>
        <begin position="1"/>
        <end position="109"/>
    </location>
</feature>
<keyword evidence="12 16" id="KW-0830">Ubiquinone</keyword>
<feature type="transmembrane region" description="Helical" evidence="16">
    <location>
        <begin position="434"/>
        <end position="457"/>
    </location>
</feature>
<feature type="transmembrane region" description="Helical" evidence="16">
    <location>
        <begin position="21"/>
        <end position="43"/>
    </location>
</feature>
<dbReference type="CTD" id="4538"/>
<feature type="transmembrane region" description="Helical" evidence="16">
    <location>
        <begin position="284"/>
        <end position="302"/>
    </location>
</feature>
<dbReference type="RefSeq" id="YP_007374634.1">
    <property type="nucleotide sequence ID" value="NC_020141.1"/>
</dbReference>